<evidence type="ECO:0000313" key="10">
    <source>
        <dbReference type="EMBL" id="KOB77050.1"/>
    </source>
</evidence>
<dbReference type="PANTHER" id="PTHR44140">
    <property type="entry name" value="LD25575P"/>
    <property type="match status" value="1"/>
</dbReference>
<dbReference type="SUPFAM" id="SSF46565">
    <property type="entry name" value="Chaperone J-domain"/>
    <property type="match status" value="1"/>
</dbReference>
<evidence type="ECO:0000256" key="5">
    <source>
        <dbReference type="ARBA" id="ARBA00022824"/>
    </source>
</evidence>
<feature type="repeat" description="TPR" evidence="6">
    <location>
        <begin position="70"/>
        <end position="103"/>
    </location>
</feature>
<protein>
    <submittedName>
        <fullName evidence="10">DnaJ-20</fullName>
    </submittedName>
</protein>
<evidence type="ECO:0000256" key="8">
    <source>
        <dbReference type="SAM" id="SignalP"/>
    </source>
</evidence>
<organism evidence="10 11">
    <name type="scientific">Operophtera brumata</name>
    <name type="common">Winter moth</name>
    <name type="synonym">Phalaena brumata</name>
    <dbReference type="NCBI Taxonomy" id="104452"/>
    <lineage>
        <taxon>Eukaryota</taxon>
        <taxon>Metazoa</taxon>
        <taxon>Ecdysozoa</taxon>
        <taxon>Arthropoda</taxon>
        <taxon>Hexapoda</taxon>
        <taxon>Insecta</taxon>
        <taxon>Pterygota</taxon>
        <taxon>Neoptera</taxon>
        <taxon>Endopterygota</taxon>
        <taxon>Lepidoptera</taxon>
        <taxon>Glossata</taxon>
        <taxon>Ditrysia</taxon>
        <taxon>Geometroidea</taxon>
        <taxon>Geometridae</taxon>
        <taxon>Larentiinae</taxon>
        <taxon>Operophtera</taxon>
    </lineage>
</organism>
<keyword evidence="4 6" id="KW-0802">TPR repeat</keyword>
<evidence type="ECO:0000256" key="4">
    <source>
        <dbReference type="ARBA" id="ARBA00022803"/>
    </source>
</evidence>
<dbReference type="InterPro" id="IPR051727">
    <property type="entry name" value="DnaJ_C3_Co-chaperones"/>
</dbReference>
<dbReference type="Gene3D" id="1.10.287.110">
    <property type="entry name" value="DnaJ domain"/>
    <property type="match status" value="1"/>
</dbReference>
<dbReference type="GO" id="GO:0034975">
    <property type="term" value="P:protein folding in endoplasmic reticulum"/>
    <property type="evidence" value="ECO:0007669"/>
    <property type="project" value="TreeGrafter"/>
</dbReference>
<feature type="repeat" description="TPR" evidence="6">
    <location>
        <begin position="235"/>
        <end position="268"/>
    </location>
</feature>
<dbReference type="Pfam" id="PF00226">
    <property type="entry name" value="DnaJ"/>
    <property type="match status" value="1"/>
</dbReference>
<dbReference type="InterPro" id="IPR013105">
    <property type="entry name" value="TPR_2"/>
</dbReference>
<dbReference type="PROSITE" id="PS50293">
    <property type="entry name" value="TPR_REGION"/>
    <property type="match status" value="1"/>
</dbReference>
<dbReference type="CDD" id="cd06257">
    <property type="entry name" value="DnaJ"/>
    <property type="match status" value="1"/>
</dbReference>
<feature type="domain" description="J" evidence="9">
    <location>
        <begin position="406"/>
        <end position="473"/>
    </location>
</feature>
<dbReference type="EMBL" id="JTDY01000466">
    <property type="protein sequence ID" value="KOB77050.1"/>
    <property type="molecule type" value="Genomic_DNA"/>
</dbReference>
<dbReference type="InterPro" id="IPR001623">
    <property type="entry name" value="DnaJ_domain"/>
</dbReference>
<dbReference type="SUPFAM" id="SSF48452">
    <property type="entry name" value="TPR-like"/>
    <property type="match status" value="3"/>
</dbReference>
<accession>A0A0L7LNN9</accession>
<dbReference type="GO" id="GO:0005783">
    <property type="term" value="C:endoplasmic reticulum"/>
    <property type="evidence" value="ECO:0007669"/>
    <property type="project" value="UniProtKB-SubCell"/>
</dbReference>
<evidence type="ECO:0000256" key="2">
    <source>
        <dbReference type="ARBA" id="ARBA00022729"/>
    </source>
</evidence>
<dbReference type="Pfam" id="PF13414">
    <property type="entry name" value="TPR_11"/>
    <property type="match status" value="1"/>
</dbReference>
<gene>
    <name evidence="10" type="ORF">OBRU01_03729</name>
</gene>
<feature type="repeat" description="TPR" evidence="6">
    <location>
        <begin position="36"/>
        <end position="69"/>
    </location>
</feature>
<dbReference type="SMART" id="SM00271">
    <property type="entry name" value="DnaJ"/>
    <property type="match status" value="1"/>
</dbReference>
<dbReference type="Pfam" id="PF07719">
    <property type="entry name" value="TPR_2"/>
    <property type="match status" value="1"/>
</dbReference>
<evidence type="ECO:0000256" key="3">
    <source>
        <dbReference type="ARBA" id="ARBA00022737"/>
    </source>
</evidence>
<dbReference type="SMART" id="SM00028">
    <property type="entry name" value="TPR"/>
    <property type="match status" value="6"/>
</dbReference>
<dbReference type="PANTHER" id="PTHR44140:SF2">
    <property type="entry name" value="LD25575P"/>
    <property type="match status" value="1"/>
</dbReference>
<evidence type="ECO:0000256" key="6">
    <source>
        <dbReference type="PROSITE-ProRule" id="PRU00339"/>
    </source>
</evidence>
<dbReference type="PROSITE" id="PS50076">
    <property type="entry name" value="DNAJ_2"/>
    <property type="match status" value="1"/>
</dbReference>
<dbReference type="InterPro" id="IPR036869">
    <property type="entry name" value="J_dom_sf"/>
</dbReference>
<dbReference type="Gene3D" id="1.25.40.10">
    <property type="entry name" value="Tetratricopeptide repeat domain"/>
    <property type="match status" value="1"/>
</dbReference>
<dbReference type="GO" id="GO:0051787">
    <property type="term" value="F:misfolded protein binding"/>
    <property type="evidence" value="ECO:0007669"/>
    <property type="project" value="TreeGrafter"/>
</dbReference>
<keyword evidence="5" id="KW-0256">Endoplasmic reticulum</keyword>
<dbReference type="GO" id="GO:0051087">
    <property type="term" value="F:protein-folding chaperone binding"/>
    <property type="evidence" value="ECO:0007669"/>
    <property type="project" value="TreeGrafter"/>
</dbReference>
<keyword evidence="11" id="KW-1185">Reference proteome</keyword>
<keyword evidence="2 8" id="KW-0732">Signal</keyword>
<keyword evidence="3" id="KW-0677">Repeat</keyword>
<dbReference type="STRING" id="104452.A0A0L7LNN9"/>
<sequence length="510" mass="58288">MDYLANISWNKVTPCLVILVLEIVLEFSECAAPAEVNKHLDLGRDFLARGQLSDALTHYHAAVEGDPQNYLTYFKRGTVYYALGKARFALQDFTKVLELKPDFTSARMQRATVYLKLAQYVDAKEDYLQVVWHDITQQLSYKLSYPQTYAEPYNEEATAQYHHIDEYIDDLRLVEAYYRGGDHRASVELATRLLEVSPWSAHLRQLRAECYIALDDLFSAVSDIRSVNRLQQDSTDGYYRLGTLLYQLGHVNDALKEIRECLKLDPEHKKCFPFYKKIKKVDKLLLECEELSEARDFAGCMRGAGGVLRLEDEVTLVVLEARKWLCSCAVKEELYTEALTHCRAALALQPSARVLCDEGDALLGLEMYEDAAGAFRRALEHDEGLTRAKEGLARAQRLQKQAEQRDYYKILGVKRTANKQEIVKAYRKAAQKWHPDNFHGDDKKLAEKKFIDVAAAKEVLTDPEKRAQFDSGVDPLDPEAQRGGQGGGPFNNPFHHFQHGSPFQFKFHFN</sequence>
<comment type="subcellular location">
    <subcellularLocation>
        <location evidence="1">Endoplasmic reticulum</location>
    </subcellularLocation>
</comment>
<evidence type="ECO:0000313" key="11">
    <source>
        <dbReference type="Proteomes" id="UP000037510"/>
    </source>
</evidence>
<dbReference type="AlphaFoldDB" id="A0A0L7LNN9"/>
<evidence type="ECO:0000256" key="1">
    <source>
        <dbReference type="ARBA" id="ARBA00004240"/>
    </source>
</evidence>
<dbReference type="PROSITE" id="PS50005">
    <property type="entry name" value="TPR"/>
    <property type="match status" value="3"/>
</dbReference>
<name>A0A0L7LNN9_OPEBR</name>
<feature type="signal peptide" evidence="8">
    <location>
        <begin position="1"/>
        <end position="30"/>
    </location>
</feature>
<reference evidence="10 11" key="1">
    <citation type="journal article" date="2015" name="Genome Biol. Evol.">
        <title>The genome of winter moth (Operophtera brumata) provides a genomic perspective on sexual dimorphism and phenology.</title>
        <authorList>
            <person name="Derks M.F."/>
            <person name="Smit S."/>
            <person name="Salis L."/>
            <person name="Schijlen E."/>
            <person name="Bossers A."/>
            <person name="Mateman C."/>
            <person name="Pijl A.S."/>
            <person name="de Ridder D."/>
            <person name="Groenen M.A."/>
            <person name="Visser M.E."/>
            <person name="Megens H.J."/>
        </authorList>
    </citation>
    <scope>NUCLEOTIDE SEQUENCE [LARGE SCALE GENOMIC DNA]</scope>
    <source>
        <strain evidence="10">WM2013NL</strain>
        <tissue evidence="10">Head and thorax</tissue>
    </source>
</reference>
<dbReference type="Proteomes" id="UP000037510">
    <property type="component" value="Unassembled WGS sequence"/>
</dbReference>
<dbReference type="PRINTS" id="PR00625">
    <property type="entry name" value="JDOMAIN"/>
</dbReference>
<evidence type="ECO:0000259" key="9">
    <source>
        <dbReference type="PROSITE" id="PS50076"/>
    </source>
</evidence>
<comment type="caution">
    <text evidence="10">The sequence shown here is derived from an EMBL/GenBank/DDBJ whole genome shotgun (WGS) entry which is preliminary data.</text>
</comment>
<dbReference type="InterPro" id="IPR011990">
    <property type="entry name" value="TPR-like_helical_dom_sf"/>
</dbReference>
<feature type="chain" id="PRO_5005573469" evidence="8">
    <location>
        <begin position="31"/>
        <end position="510"/>
    </location>
</feature>
<evidence type="ECO:0000256" key="7">
    <source>
        <dbReference type="SAM" id="MobiDB-lite"/>
    </source>
</evidence>
<feature type="region of interest" description="Disordered" evidence="7">
    <location>
        <begin position="464"/>
        <end position="495"/>
    </location>
</feature>
<dbReference type="FunFam" id="1.10.287.110:FF:000015">
    <property type="entry name" value="dnaJ homolog subfamily C member 3"/>
    <property type="match status" value="1"/>
</dbReference>
<dbReference type="InterPro" id="IPR019734">
    <property type="entry name" value="TPR_rpt"/>
</dbReference>
<proteinExistence type="predicted"/>